<evidence type="ECO:0008006" key="3">
    <source>
        <dbReference type="Google" id="ProtNLM"/>
    </source>
</evidence>
<gene>
    <name evidence="1" type="ORF">FL583_27380</name>
</gene>
<dbReference type="RefSeq" id="WP_142707724.1">
    <property type="nucleotide sequence ID" value="NZ_VIRS01000022.1"/>
</dbReference>
<dbReference type="InParanoid" id="A0A545AM13"/>
<dbReference type="OrthoDB" id="3383660at2"/>
<organism evidence="1 2">
    <name type="scientific">Cryptosporangium phraense</name>
    <dbReference type="NCBI Taxonomy" id="2593070"/>
    <lineage>
        <taxon>Bacteria</taxon>
        <taxon>Bacillati</taxon>
        <taxon>Actinomycetota</taxon>
        <taxon>Actinomycetes</taxon>
        <taxon>Cryptosporangiales</taxon>
        <taxon>Cryptosporangiaceae</taxon>
        <taxon>Cryptosporangium</taxon>
    </lineage>
</organism>
<protein>
    <recommendedName>
        <fullName evidence="3">PAS domain-containing protein</fullName>
    </recommendedName>
</protein>
<proteinExistence type="predicted"/>
<name>A0A545AM13_9ACTN</name>
<dbReference type="AlphaFoldDB" id="A0A545AM13"/>
<reference evidence="1 2" key="1">
    <citation type="submission" date="2019-07" db="EMBL/GenBank/DDBJ databases">
        <title>Cryptosporangium phraense sp. nov., isolated from plant litter.</title>
        <authorList>
            <person name="Suriyachadkun C."/>
        </authorList>
    </citation>
    <scope>NUCLEOTIDE SEQUENCE [LARGE SCALE GENOMIC DNA]</scope>
    <source>
        <strain evidence="1 2">A-T 5661</strain>
    </source>
</reference>
<sequence length="153" mass="16168">MAHIDMTVASSEVGPDAVPSLRLVDSVRPLETWLQAVEEAEEPCLLLDRDGVVVAASSSCHAALGLPTVGGSLVGRGLLEDVIELVDFSASRLRLRPDEVERIPPLFALSTASLARGLMRIRAGGSTWTLDAVATPLRVGGAVLGSLTFFHRV</sequence>
<evidence type="ECO:0000313" key="1">
    <source>
        <dbReference type="EMBL" id="TQS41765.1"/>
    </source>
</evidence>
<keyword evidence="2" id="KW-1185">Reference proteome</keyword>
<evidence type="ECO:0000313" key="2">
    <source>
        <dbReference type="Proteomes" id="UP000317982"/>
    </source>
</evidence>
<dbReference type="EMBL" id="VIRS01000022">
    <property type="protein sequence ID" value="TQS41765.1"/>
    <property type="molecule type" value="Genomic_DNA"/>
</dbReference>
<dbReference type="Proteomes" id="UP000317982">
    <property type="component" value="Unassembled WGS sequence"/>
</dbReference>
<accession>A0A545AM13</accession>
<comment type="caution">
    <text evidence="1">The sequence shown here is derived from an EMBL/GenBank/DDBJ whole genome shotgun (WGS) entry which is preliminary data.</text>
</comment>